<reference evidence="12 13" key="1">
    <citation type="submission" date="2021-05" db="EMBL/GenBank/DDBJ databases">
        <title>Novel Bacillus species.</title>
        <authorList>
            <person name="Liu G."/>
        </authorList>
    </citation>
    <scope>NUCLEOTIDE SEQUENCE [LARGE SCALE GENOMIC DNA]</scope>
    <source>
        <strain evidence="12 13">FJAT-49682</strain>
    </source>
</reference>
<comment type="caution">
    <text evidence="12">The sequence shown here is derived from an EMBL/GenBank/DDBJ whole genome shotgun (WGS) entry which is preliminary data.</text>
</comment>
<keyword evidence="5 10" id="KW-0548">Nucleotidyltransferase</keyword>
<dbReference type="EMBL" id="JAGYPN010000001">
    <property type="protein sequence ID" value="MBS4222506.1"/>
    <property type="molecule type" value="Genomic_DNA"/>
</dbReference>
<keyword evidence="7 10" id="KW-0067">ATP-binding</keyword>
<evidence type="ECO:0000256" key="2">
    <source>
        <dbReference type="ARBA" id="ARBA00005019"/>
    </source>
</evidence>
<dbReference type="NCBIfam" id="TIGR00482">
    <property type="entry name" value="nicotinate (nicotinamide) nucleotide adenylyltransferase"/>
    <property type="match status" value="1"/>
</dbReference>
<name>A0A942UP66_9BACI</name>
<dbReference type="NCBIfam" id="TIGR00125">
    <property type="entry name" value="cyt_tran_rel"/>
    <property type="match status" value="1"/>
</dbReference>
<dbReference type="InterPro" id="IPR004821">
    <property type="entry name" value="Cyt_trans-like"/>
</dbReference>
<dbReference type="EC" id="2.7.7.18" evidence="10"/>
<sequence>MRKKVGILGGTFDPPHLGHLIIANEVLHQLNLDEIRFMPNQEPPHKERSSGTTGKNRVRMLELAIQGNPAFKLEKIELERSGRSFTVDTMKVLVEQNPHHEYYFIIGADMVEYLPNWHRIDELVEMVQFVGVNRPNHRMESYYRIIEVDVPLIEISSTMIRDRSKAGESVKYLLPDNVIGYIEENRLYGS</sequence>
<evidence type="ECO:0000256" key="6">
    <source>
        <dbReference type="ARBA" id="ARBA00022741"/>
    </source>
</evidence>
<dbReference type="PANTHER" id="PTHR39321:SF3">
    <property type="entry name" value="PHOSPHOPANTETHEINE ADENYLYLTRANSFERASE"/>
    <property type="match status" value="1"/>
</dbReference>
<dbReference type="CDD" id="cd02165">
    <property type="entry name" value="NMNAT"/>
    <property type="match status" value="1"/>
</dbReference>
<dbReference type="NCBIfam" id="NF000840">
    <property type="entry name" value="PRK00071.1-3"/>
    <property type="match status" value="1"/>
</dbReference>
<comment type="catalytic activity">
    <reaction evidence="9 10">
        <text>nicotinate beta-D-ribonucleotide + ATP + H(+) = deamido-NAD(+) + diphosphate</text>
        <dbReference type="Rhea" id="RHEA:22860"/>
        <dbReference type="ChEBI" id="CHEBI:15378"/>
        <dbReference type="ChEBI" id="CHEBI:30616"/>
        <dbReference type="ChEBI" id="CHEBI:33019"/>
        <dbReference type="ChEBI" id="CHEBI:57502"/>
        <dbReference type="ChEBI" id="CHEBI:58437"/>
        <dbReference type="EC" id="2.7.7.18"/>
    </reaction>
</comment>
<evidence type="ECO:0000256" key="4">
    <source>
        <dbReference type="ARBA" id="ARBA00022679"/>
    </source>
</evidence>
<dbReference type="AlphaFoldDB" id="A0A942UP66"/>
<protein>
    <recommendedName>
        <fullName evidence="10">Probable nicotinate-nucleotide adenylyltransferase</fullName>
        <ecNumber evidence="10">2.7.7.18</ecNumber>
    </recommendedName>
    <alternativeName>
        <fullName evidence="10">Deamido-NAD(+) diphosphorylase</fullName>
    </alternativeName>
    <alternativeName>
        <fullName evidence="10">Deamido-NAD(+) pyrophosphorylase</fullName>
    </alternativeName>
    <alternativeName>
        <fullName evidence="10">Nicotinate mononucleotide adenylyltransferase</fullName>
        <shortName evidence="10">NaMN adenylyltransferase</shortName>
    </alternativeName>
</protein>
<gene>
    <name evidence="10" type="primary">nadD</name>
    <name evidence="12" type="ORF">KHA91_07005</name>
</gene>
<dbReference type="Gene3D" id="3.40.50.620">
    <property type="entry name" value="HUPs"/>
    <property type="match status" value="1"/>
</dbReference>
<comment type="function">
    <text evidence="1 10">Catalyzes the reversible adenylation of nicotinate mononucleotide (NaMN) to nicotinic acid adenine dinucleotide (NaAD).</text>
</comment>
<evidence type="ECO:0000256" key="10">
    <source>
        <dbReference type="HAMAP-Rule" id="MF_00244"/>
    </source>
</evidence>
<dbReference type="NCBIfam" id="NF000841">
    <property type="entry name" value="PRK00071.1-4"/>
    <property type="match status" value="1"/>
</dbReference>
<comment type="similarity">
    <text evidence="10">Belongs to the NadD family.</text>
</comment>
<dbReference type="PANTHER" id="PTHR39321">
    <property type="entry name" value="NICOTINATE-NUCLEOTIDE ADENYLYLTRANSFERASE-RELATED"/>
    <property type="match status" value="1"/>
</dbReference>
<evidence type="ECO:0000256" key="8">
    <source>
        <dbReference type="ARBA" id="ARBA00023027"/>
    </source>
</evidence>
<organism evidence="12 13">
    <name type="scientific">Lederbergia citrea</name>
    <dbReference type="NCBI Taxonomy" id="2833581"/>
    <lineage>
        <taxon>Bacteria</taxon>
        <taxon>Bacillati</taxon>
        <taxon>Bacillota</taxon>
        <taxon>Bacilli</taxon>
        <taxon>Bacillales</taxon>
        <taxon>Bacillaceae</taxon>
        <taxon>Lederbergia</taxon>
    </lineage>
</organism>
<keyword evidence="6 10" id="KW-0547">Nucleotide-binding</keyword>
<keyword evidence="13" id="KW-1185">Reference proteome</keyword>
<evidence type="ECO:0000256" key="3">
    <source>
        <dbReference type="ARBA" id="ARBA00022642"/>
    </source>
</evidence>
<evidence type="ECO:0000256" key="9">
    <source>
        <dbReference type="ARBA" id="ARBA00048721"/>
    </source>
</evidence>
<comment type="pathway">
    <text evidence="2 10">Cofactor biosynthesis; NAD(+) biosynthesis; deamido-NAD(+) from nicotinate D-ribonucleotide: step 1/1.</text>
</comment>
<evidence type="ECO:0000256" key="5">
    <source>
        <dbReference type="ARBA" id="ARBA00022695"/>
    </source>
</evidence>
<dbReference type="RefSeq" id="WP_213097453.1">
    <property type="nucleotide sequence ID" value="NZ_JAGYPN010000001.1"/>
</dbReference>
<proteinExistence type="inferred from homology"/>
<accession>A0A942UP66</accession>
<keyword evidence="8 10" id="KW-0520">NAD</keyword>
<dbReference type="GO" id="GO:0004515">
    <property type="term" value="F:nicotinate-nucleotide adenylyltransferase activity"/>
    <property type="evidence" value="ECO:0007669"/>
    <property type="project" value="UniProtKB-UniRule"/>
</dbReference>
<dbReference type="InterPro" id="IPR014729">
    <property type="entry name" value="Rossmann-like_a/b/a_fold"/>
</dbReference>
<evidence type="ECO:0000313" key="12">
    <source>
        <dbReference type="EMBL" id="MBS4222506.1"/>
    </source>
</evidence>
<dbReference type="SUPFAM" id="SSF52374">
    <property type="entry name" value="Nucleotidylyl transferase"/>
    <property type="match status" value="1"/>
</dbReference>
<evidence type="ECO:0000256" key="7">
    <source>
        <dbReference type="ARBA" id="ARBA00022840"/>
    </source>
</evidence>
<dbReference type="HAMAP" id="MF_00244">
    <property type="entry name" value="NaMN_adenylyltr"/>
    <property type="match status" value="1"/>
</dbReference>
<dbReference type="Proteomes" id="UP000676456">
    <property type="component" value="Unassembled WGS sequence"/>
</dbReference>
<feature type="domain" description="Cytidyltransferase-like" evidence="11">
    <location>
        <begin position="7"/>
        <end position="163"/>
    </location>
</feature>
<evidence type="ECO:0000313" key="13">
    <source>
        <dbReference type="Proteomes" id="UP000676456"/>
    </source>
</evidence>
<dbReference type="GO" id="GO:0009435">
    <property type="term" value="P:NAD+ biosynthetic process"/>
    <property type="evidence" value="ECO:0007669"/>
    <property type="project" value="UniProtKB-UniRule"/>
</dbReference>
<dbReference type="GO" id="GO:0005524">
    <property type="term" value="F:ATP binding"/>
    <property type="evidence" value="ECO:0007669"/>
    <property type="project" value="UniProtKB-KW"/>
</dbReference>
<evidence type="ECO:0000259" key="11">
    <source>
        <dbReference type="Pfam" id="PF01467"/>
    </source>
</evidence>
<dbReference type="InterPro" id="IPR005248">
    <property type="entry name" value="NadD/NMNAT"/>
</dbReference>
<keyword evidence="4 10" id="KW-0808">Transferase</keyword>
<evidence type="ECO:0000256" key="1">
    <source>
        <dbReference type="ARBA" id="ARBA00002324"/>
    </source>
</evidence>
<keyword evidence="3 10" id="KW-0662">Pyridine nucleotide biosynthesis</keyword>
<dbReference type="Pfam" id="PF01467">
    <property type="entry name" value="CTP_transf_like"/>
    <property type="match status" value="1"/>
</dbReference>